<evidence type="ECO:0000256" key="1">
    <source>
        <dbReference type="ARBA" id="ARBA00022723"/>
    </source>
</evidence>
<keyword evidence="1" id="KW-0479">Metal-binding</keyword>
<dbReference type="GO" id="GO:0004177">
    <property type="term" value="F:aminopeptidase activity"/>
    <property type="evidence" value="ECO:0007669"/>
    <property type="project" value="UniProtKB-KW"/>
</dbReference>
<dbReference type="GO" id="GO:0046872">
    <property type="term" value="F:metal ion binding"/>
    <property type="evidence" value="ECO:0007669"/>
    <property type="project" value="UniProtKB-KW"/>
</dbReference>
<dbReference type="RefSeq" id="WP_007997837.1">
    <property type="nucleotide sequence ID" value="NZ_AOJI01000003.1"/>
</dbReference>
<dbReference type="Proteomes" id="UP000011575">
    <property type="component" value="Unassembled WGS sequence"/>
</dbReference>
<comment type="caution">
    <text evidence="2">The sequence shown here is derived from an EMBL/GenBank/DDBJ whole genome shotgun (WGS) entry which is preliminary data.</text>
</comment>
<reference evidence="2 3" key="1">
    <citation type="journal article" date="2014" name="PLoS Genet.">
        <title>Phylogenetically driven sequencing of extremely halophilic archaea reveals strategies for static and dynamic osmo-response.</title>
        <authorList>
            <person name="Becker E.A."/>
            <person name="Seitzer P.M."/>
            <person name="Tritt A."/>
            <person name="Larsen D."/>
            <person name="Krusor M."/>
            <person name="Yao A.I."/>
            <person name="Wu D."/>
            <person name="Madern D."/>
            <person name="Eisen J.A."/>
            <person name="Darling A.E."/>
            <person name="Facciotti M.T."/>
        </authorList>
    </citation>
    <scope>NUCLEOTIDE SEQUENCE [LARGE SCALE GENOMIC DNA]</scope>
    <source>
        <strain evidence="2 3">JCM 13560</strain>
    </source>
</reference>
<keyword evidence="2" id="KW-0645">Protease</keyword>
<evidence type="ECO:0000313" key="3">
    <source>
        <dbReference type="Proteomes" id="UP000011575"/>
    </source>
</evidence>
<keyword evidence="3" id="KW-1185">Reference proteome</keyword>
<sequence>MNDGRVPELIPAVTRLAETNVRADDRVALLAPTWTERAAVTALWSALTAVGADVTTLSTVPNDVRNHPLRPVVAGAIERADVVVNCGAYAGFPPEILEFVRNGGRHLKVYATVDALTGGTAAAHLDPRTARRMRRDVEWVADRLTAADELRLTAPSGTDVTASVTGITARKSHGDAAAQHGHTAFPTGETDLTPVPGSAAGTIVVDTSMSRIGRVDTPIELTVTDGRVVGIDGGSEADRLARTLDEYADGCRSVGEFGFGMNPRTRPTGVATNDKKLRGTAHVGLGDVTAWPTLTGTPAVDAGRPAPLHLDGICRSATLRLDGELVIDDGSLVAHSC</sequence>
<dbReference type="SUPFAM" id="SSF144052">
    <property type="entry name" value="Thermophilic metalloprotease-like"/>
    <property type="match status" value="1"/>
</dbReference>
<dbReference type="STRING" id="1230454.C461_01027"/>
<organism evidence="2 3">
    <name type="scientific">Halorubrum aidingense JCM 13560</name>
    <dbReference type="NCBI Taxonomy" id="1230454"/>
    <lineage>
        <taxon>Archaea</taxon>
        <taxon>Methanobacteriati</taxon>
        <taxon>Methanobacteriota</taxon>
        <taxon>Stenosarchaea group</taxon>
        <taxon>Halobacteria</taxon>
        <taxon>Halobacteriales</taxon>
        <taxon>Haloferacaceae</taxon>
        <taxon>Halorubrum</taxon>
    </lineage>
</organism>
<dbReference type="InterPro" id="IPR052170">
    <property type="entry name" value="M29_Exopeptidase"/>
</dbReference>
<accession>M0PKS0</accession>
<dbReference type="EMBL" id="AOJI01000003">
    <property type="protein sequence ID" value="EMA70513.1"/>
    <property type="molecule type" value="Genomic_DNA"/>
</dbReference>
<gene>
    <name evidence="2" type="ORF">C461_01027</name>
</gene>
<keyword evidence="2" id="KW-0378">Hydrolase</keyword>
<dbReference type="PANTHER" id="PTHR34448">
    <property type="entry name" value="AMINOPEPTIDASE"/>
    <property type="match status" value="1"/>
</dbReference>
<proteinExistence type="predicted"/>
<dbReference type="PATRIC" id="fig|1230454.4.peg.215"/>
<dbReference type="AlphaFoldDB" id="M0PKS0"/>
<name>M0PKS0_9EURY</name>
<protein>
    <submittedName>
        <fullName evidence="2">Leucyl aminopeptidase (Aminopeptidase T)</fullName>
    </submittedName>
</protein>
<dbReference type="Pfam" id="PF26233">
    <property type="entry name" value="NicX"/>
    <property type="match status" value="1"/>
</dbReference>
<dbReference type="GO" id="GO:0006508">
    <property type="term" value="P:proteolysis"/>
    <property type="evidence" value="ECO:0007669"/>
    <property type="project" value="InterPro"/>
</dbReference>
<dbReference type="InterPro" id="IPR058739">
    <property type="entry name" value="NicX"/>
</dbReference>
<dbReference type="OrthoDB" id="371826at2157"/>
<dbReference type="PANTHER" id="PTHR34448:SF1">
    <property type="entry name" value="BLL6088 PROTEIN"/>
    <property type="match status" value="1"/>
</dbReference>
<keyword evidence="2" id="KW-0031">Aminopeptidase</keyword>
<evidence type="ECO:0000313" key="2">
    <source>
        <dbReference type="EMBL" id="EMA70513.1"/>
    </source>
</evidence>